<name>A0AAJ1Q7D8_9LACT</name>
<dbReference type="InterPro" id="IPR014001">
    <property type="entry name" value="Helicase_ATP-bd"/>
</dbReference>
<sequence>MKIDRTIANQRLRQLEALVEGDKKYTLNSLKTPIHDLLRKYNQIFLAPLSITARDKLANMQVDPPQGNEECWPMVDGEAVSSQYQSLVKRLDSVLRYQEQHQVLLADQKNFLNQMKIALEFVSENDRNKWLSLFMTKSVKHQLAAYKAWIEGHQVEWESLLTQANSLIDSDLDSKDYQEILKNSAPAIHHAMLELSDYRAAARDQILLQIQAYLEKIDALFQEFDPQQVEGHIQQIIHKVKLNKGRQKALDQPVALFRVYSSLEIPEEACHSLKIESLGDLKTKADRLASHLAWTNDECQSLKQEIDQYLEQMVANYYPKLSLSAMSEDEKQLVLSLYRYLKLQKSDSVDLTVPKRIYHSCKDMLDGIWYQANNTYQASQLPIEEQRQLEQNYQQLFKQVDLLIGMSLEESLKIEPADAWQAMVDFEKSSSSYYAVIDRLNGGENQDYRDLPSIIVDRVKRFSLETDGFGAILRPYQEFGVKYALTFKKILLGDEMGLGKTIQALAIANHLNLQGLSHHVVLAPLSILANWQREIAKWTGMASFLYRGNNRKVAVQAWQAQGGVLLLNYEQSKHLNNESMDYKPDLVIVDEAHYVKNPNAQRSKNAYQLARSADYNLFMTGTPLENRLSEMKQLLSILQPNLSFTEGSFKNDWLDEAPQEFKQKVATVYLRRKRLDVLKELPEIEMVERWSNFSKEEQAFYDEAVRMGISGMMRMRRAGFSGVDRRHSEKIDSTCTICEEALENGDKIIIFSFFKMVLEKLKDHLGDKVVGMISGDITASQRQDLIDRLEAADKGAILLSQIDAGGVGLNIQAANIVILCEPQWKPSTEQQAIGRVYRMGQAKNVVVYRLLTQESIDETLMDLLARKTQVFEDYAQDSVVSEAFDHQNQSVLSETELQKKVFEIERERLARKTG</sequence>
<protein>
    <submittedName>
        <fullName evidence="4">DEAD/DEAH box helicase</fullName>
    </submittedName>
</protein>
<dbReference type="Pfam" id="PF00271">
    <property type="entry name" value="Helicase_C"/>
    <property type="match status" value="1"/>
</dbReference>
<accession>A0AAJ1Q7D8</accession>
<dbReference type="SMART" id="SM00487">
    <property type="entry name" value="DEXDc"/>
    <property type="match status" value="1"/>
</dbReference>
<evidence type="ECO:0000313" key="4">
    <source>
        <dbReference type="EMBL" id="MDK7188038.1"/>
    </source>
</evidence>
<gene>
    <name evidence="4" type="ORF">QP433_08590</name>
</gene>
<evidence type="ECO:0000256" key="1">
    <source>
        <dbReference type="ARBA" id="ARBA00022801"/>
    </source>
</evidence>
<dbReference type="Gene3D" id="3.40.50.300">
    <property type="entry name" value="P-loop containing nucleotide triphosphate hydrolases"/>
    <property type="match status" value="1"/>
</dbReference>
<dbReference type="SMART" id="SM00490">
    <property type="entry name" value="HELICc"/>
    <property type="match status" value="1"/>
</dbReference>
<dbReference type="CDD" id="cd17919">
    <property type="entry name" value="DEXHc_Snf"/>
    <property type="match status" value="1"/>
</dbReference>
<feature type="domain" description="Helicase C-terminal" evidence="3">
    <location>
        <begin position="730"/>
        <end position="892"/>
    </location>
</feature>
<dbReference type="PANTHER" id="PTHR10799">
    <property type="entry name" value="SNF2/RAD54 HELICASE FAMILY"/>
    <property type="match status" value="1"/>
</dbReference>
<dbReference type="CDD" id="cd18793">
    <property type="entry name" value="SF2_C_SNF"/>
    <property type="match status" value="1"/>
</dbReference>
<keyword evidence="4" id="KW-0067">ATP-binding</keyword>
<dbReference type="Pfam" id="PF00176">
    <property type="entry name" value="SNF2-rel_dom"/>
    <property type="match status" value="1"/>
</dbReference>
<dbReference type="RefSeq" id="WP_285066449.1">
    <property type="nucleotide sequence ID" value="NZ_JASOOE010000021.1"/>
</dbReference>
<comment type="caution">
    <text evidence="4">The sequence shown here is derived from an EMBL/GenBank/DDBJ whole genome shotgun (WGS) entry which is preliminary data.</text>
</comment>
<dbReference type="AlphaFoldDB" id="A0AAJ1Q7D8"/>
<dbReference type="Gene3D" id="3.40.50.10810">
    <property type="entry name" value="Tandem AAA-ATPase domain"/>
    <property type="match status" value="1"/>
</dbReference>
<dbReference type="GO" id="GO:0004386">
    <property type="term" value="F:helicase activity"/>
    <property type="evidence" value="ECO:0007669"/>
    <property type="project" value="UniProtKB-KW"/>
</dbReference>
<dbReference type="InterPro" id="IPR000330">
    <property type="entry name" value="SNF2_N"/>
</dbReference>
<dbReference type="PROSITE" id="PS51194">
    <property type="entry name" value="HELICASE_CTER"/>
    <property type="match status" value="1"/>
</dbReference>
<reference evidence="4" key="1">
    <citation type="submission" date="2023-05" db="EMBL/GenBank/DDBJ databases">
        <title>Cataloging the Phylogenetic Diversity of Human Bladder Bacteria.</title>
        <authorList>
            <person name="Du J."/>
        </authorList>
    </citation>
    <scope>NUCLEOTIDE SEQUENCE</scope>
    <source>
        <strain evidence="4">UMB1231</strain>
    </source>
</reference>
<dbReference type="SUPFAM" id="SSF52540">
    <property type="entry name" value="P-loop containing nucleoside triphosphate hydrolases"/>
    <property type="match status" value="2"/>
</dbReference>
<dbReference type="InterPro" id="IPR027417">
    <property type="entry name" value="P-loop_NTPase"/>
</dbReference>
<evidence type="ECO:0000259" key="2">
    <source>
        <dbReference type="PROSITE" id="PS51192"/>
    </source>
</evidence>
<keyword evidence="4" id="KW-0547">Nucleotide-binding</keyword>
<dbReference type="GO" id="GO:0005524">
    <property type="term" value="F:ATP binding"/>
    <property type="evidence" value="ECO:0007669"/>
    <property type="project" value="InterPro"/>
</dbReference>
<dbReference type="GO" id="GO:0016787">
    <property type="term" value="F:hydrolase activity"/>
    <property type="evidence" value="ECO:0007669"/>
    <property type="project" value="UniProtKB-KW"/>
</dbReference>
<dbReference type="InterPro" id="IPR001650">
    <property type="entry name" value="Helicase_C-like"/>
</dbReference>
<evidence type="ECO:0000259" key="3">
    <source>
        <dbReference type="PROSITE" id="PS51194"/>
    </source>
</evidence>
<feature type="domain" description="Helicase ATP-binding" evidence="2">
    <location>
        <begin position="481"/>
        <end position="641"/>
    </location>
</feature>
<dbReference type="EMBL" id="JASOOE010000021">
    <property type="protein sequence ID" value="MDK7188038.1"/>
    <property type="molecule type" value="Genomic_DNA"/>
</dbReference>
<evidence type="ECO:0000313" key="5">
    <source>
        <dbReference type="Proteomes" id="UP001229251"/>
    </source>
</evidence>
<dbReference type="InterPro" id="IPR049730">
    <property type="entry name" value="SNF2/RAD54-like_C"/>
</dbReference>
<dbReference type="PROSITE" id="PS51192">
    <property type="entry name" value="HELICASE_ATP_BIND_1"/>
    <property type="match status" value="1"/>
</dbReference>
<keyword evidence="4" id="KW-0347">Helicase</keyword>
<keyword evidence="1" id="KW-0378">Hydrolase</keyword>
<dbReference type="Proteomes" id="UP001229251">
    <property type="component" value="Unassembled WGS sequence"/>
</dbReference>
<organism evidence="4 5">
    <name type="scientific">Facklamia hominis</name>
    <dbReference type="NCBI Taxonomy" id="178214"/>
    <lineage>
        <taxon>Bacteria</taxon>
        <taxon>Bacillati</taxon>
        <taxon>Bacillota</taxon>
        <taxon>Bacilli</taxon>
        <taxon>Lactobacillales</taxon>
        <taxon>Aerococcaceae</taxon>
        <taxon>Facklamia</taxon>
    </lineage>
</organism>
<dbReference type="InterPro" id="IPR038718">
    <property type="entry name" value="SNF2-like_sf"/>
</dbReference>
<proteinExistence type="predicted"/>